<feature type="compositionally biased region" description="Polar residues" evidence="1">
    <location>
        <begin position="263"/>
        <end position="275"/>
    </location>
</feature>
<evidence type="ECO:0000256" key="1">
    <source>
        <dbReference type="SAM" id="MobiDB-lite"/>
    </source>
</evidence>
<proteinExistence type="predicted"/>
<protein>
    <submittedName>
        <fullName evidence="2">Uncharacterized protein</fullName>
    </submittedName>
</protein>
<accession>C3YFW8</accession>
<feature type="region of interest" description="Disordered" evidence="1">
    <location>
        <begin position="263"/>
        <end position="347"/>
    </location>
</feature>
<dbReference type="EMBL" id="GG666510">
    <property type="protein sequence ID" value="EEN60773.1"/>
    <property type="molecule type" value="Genomic_DNA"/>
</dbReference>
<feature type="region of interest" description="Disordered" evidence="1">
    <location>
        <begin position="43"/>
        <end position="85"/>
    </location>
</feature>
<dbReference type="AlphaFoldDB" id="C3YFW8"/>
<gene>
    <name evidence="2" type="ORF">BRAFLDRAFT_119471</name>
</gene>
<evidence type="ECO:0000313" key="2">
    <source>
        <dbReference type="EMBL" id="EEN60773.1"/>
    </source>
</evidence>
<sequence>MSTAKEIENESAFVEPSDVSKRNSRDLDLSAALASIQLTGKERTASLESGYATENSSRPTSGYDFDGAPQPSPVPTVLHTSSSGNSAQPTINYFTVQITGTATNVQIGSNNIMDITKAESDKRMVPLSEDFIATLVSVHDPEGEELMFRRLADESYRREYVRRMREQDVPSTIAEVGRGCIFLNLQVETPAAAQKLLEMCRDGSYQRILMETFLPDYVTSGKPVEISLAVSVKTPDVPPVRVTIVEENPQDKVATVKTGQLQGMETLSDSRTSDGTCLVDVPVPGASTTRAKSPQLQRLVATEGRPRQTSSDSGLGSADWDTDEETSRFKFPVKPNTSRQAQKKPPL</sequence>
<organism>
    <name type="scientific">Branchiostoma floridae</name>
    <name type="common">Florida lancelet</name>
    <name type="synonym">Amphioxus</name>
    <dbReference type="NCBI Taxonomy" id="7739"/>
    <lineage>
        <taxon>Eukaryota</taxon>
        <taxon>Metazoa</taxon>
        <taxon>Chordata</taxon>
        <taxon>Cephalochordata</taxon>
        <taxon>Leptocardii</taxon>
        <taxon>Amphioxiformes</taxon>
        <taxon>Branchiostomatidae</taxon>
        <taxon>Branchiostoma</taxon>
    </lineage>
</organism>
<name>C3YFW8_BRAFL</name>
<dbReference type="InParanoid" id="C3YFW8"/>
<reference evidence="2" key="1">
    <citation type="journal article" date="2008" name="Nature">
        <title>The amphioxus genome and the evolution of the chordate karyotype.</title>
        <authorList>
            <consortium name="US DOE Joint Genome Institute (JGI-PGF)"/>
            <person name="Putnam N.H."/>
            <person name="Butts T."/>
            <person name="Ferrier D.E.K."/>
            <person name="Furlong R.F."/>
            <person name="Hellsten U."/>
            <person name="Kawashima T."/>
            <person name="Robinson-Rechavi M."/>
            <person name="Shoguchi E."/>
            <person name="Terry A."/>
            <person name="Yu J.-K."/>
            <person name="Benito-Gutierrez E.L."/>
            <person name="Dubchak I."/>
            <person name="Garcia-Fernandez J."/>
            <person name="Gibson-Brown J.J."/>
            <person name="Grigoriev I.V."/>
            <person name="Horton A.C."/>
            <person name="de Jong P.J."/>
            <person name="Jurka J."/>
            <person name="Kapitonov V.V."/>
            <person name="Kohara Y."/>
            <person name="Kuroki Y."/>
            <person name="Lindquist E."/>
            <person name="Lucas S."/>
            <person name="Osoegawa K."/>
            <person name="Pennacchio L.A."/>
            <person name="Salamov A.A."/>
            <person name="Satou Y."/>
            <person name="Sauka-Spengler T."/>
            <person name="Schmutz J."/>
            <person name="Shin-I T."/>
            <person name="Toyoda A."/>
            <person name="Bronner-Fraser M."/>
            <person name="Fujiyama A."/>
            <person name="Holland L.Z."/>
            <person name="Holland P.W.H."/>
            <person name="Satoh N."/>
            <person name="Rokhsar D.S."/>
        </authorList>
    </citation>
    <scope>NUCLEOTIDE SEQUENCE [LARGE SCALE GENOMIC DNA]</scope>
    <source>
        <strain evidence="2">S238N-H82</strain>
        <tissue evidence="2">Testes</tissue>
    </source>
</reference>
<feature type="region of interest" description="Disordered" evidence="1">
    <location>
        <begin position="1"/>
        <end position="25"/>
    </location>
</feature>
<feature type="compositionally biased region" description="Polar residues" evidence="1">
    <location>
        <begin position="286"/>
        <end position="296"/>
    </location>
</feature>